<accession>A0ABV7UFS7</accession>
<reference evidence="3" key="1">
    <citation type="journal article" date="2019" name="Int. J. Syst. Evol. Microbiol.">
        <title>The Global Catalogue of Microorganisms (GCM) 10K type strain sequencing project: providing services to taxonomists for standard genome sequencing and annotation.</title>
        <authorList>
            <consortium name="The Broad Institute Genomics Platform"/>
            <consortium name="The Broad Institute Genome Sequencing Center for Infectious Disease"/>
            <person name="Wu L."/>
            <person name="Ma J."/>
        </authorList>
    </citation>
    <scope>NUCLEOTIDE SEQUENCE [LARGE SCALE GENOMIC DNA]</scope>
    <source>
        <strain evidence="3">KCTC 42282</strain>
    </source>
</reference>
<evidence type="ECO:0000313" key="2">
    <source>
        <dbReference type="EMBL" id="MFC3637007.1"/>
    </source>
</evidence>
<sequence>MSQSPKRRSIGDRLSRAGSADTRREIALDWADSWRADHDDTLRAIEKHLERGDVDAAGQHLGRLKALNEKAHDALPRVLAALARDDD</sequence>
<organism evidence="2 3">
    <name type="scientific">Camelimonas fluminis</name>
    <dbReference type="NCBI Taxonomy" id="1576911"/>
    <lineage>
        <taxon>Bacteria</taxon>
        <taxon>Pseudomonadati</taxon>
        <taxon>Pseudomonadota</taxon>
        <taxon>Alphaproteobacteria</taxon>
        <taxon>Hyphomicrobiales</taxon>
        <taxon>Chelatococcaceae</taxon>
        <taxon>Camelimonas</taxon>
    </lineage>
</organism>
<feature type="region of interest" description="Disordered" evidence="1">
    <location>
        <begin position="1"/>
        <end position="21"/>
    </location>
</feature>
<evidence type="ECO:0000313" key="3">
    <source>
        <dbReference type="Proteomes" id="UP001595704"/>
    </source>
</evidence>
<dbReference type="Proteomes" id="UP001595704">
    <property type="component" value="Unassembled WGS sequence"/>
</dbReference>
<comment type="caution">
    <text evidence="2">The sequence shown here is derived from an EMBL/GenBank/DDBJ whole genome shotgun (WGS) entry which is preliminary data.</text>
</comment>
<dbReference type="RefSeq" id="WP_191318064.1">
    <property type="nucleotide sequence ID" value="NZ_BNCG01000002.1"/>
</dbReference>
<evidence type="ECO:0000256" key="1">
    <source>
        <dbReference type="SAM" id="MobiDB-lite"/>
    </source>
</evidence>
<name>A0ABV7UFS7_9HYPH</name>
<gene>
    <name evidence="2" type="ORF">ACFONL_06370</name>
</gene>
<protein>
    <submittedName>
        <fullName evidence="2">Uncharacterized protein</fullName>
    </submittedName>
</protein>
<proteinExistence type="predicted"/>
<dbReference type="EMBL" id="JBHRYC010000026">
    <property type="protein sequence ID" value="MFC3637007.1"/>
    <property type="molecule type" value="Genomic_DNA"/>
</dbReference>
<feature type="compositionally biased region" description="Basic and acidic residues" evidence="1">
    <location>
        <begin position="9"/>
        <end position="21"/>
    </location>
</feature>
<keyword evidence="3" id="KW-1185">Reference proteome</keyword>